<reference evidence="5 6" key="1">
    <citation type="submission" date="2014-08" db="EMBL/GenBank/DDBJ databases">
        <title>Comparative genomics of the Paenibacillus odorifer group.</title>
        <authorList>
            <person name="den Bakker H.C."/>
            <person name="Tsai Y.-C."/>
            <person name="Martin N."/>
            <person name="Korlach J."/>
            <person name="Wiedmann M."/>
        </authorList>
    </citation>
    <scope>NUCLEOTIDE SEQUENCE [LARGE SCALE GENOMIC DNA]</scope>
    <source>
        <strain evidence="5 6">DSM 14472</strain>
    </source>
</reference>
<evidence type="ECO:0000259" key="4">
    <source>
        <dbReference type="PROSITE" id="PS50893"/>
    </source>
</evidence>
<dbReference type="KEGG" id="pste:PSTEL_15235"/>
<protein>
    <submittedName>
        <fullName evidence="5">Multidrug ABC transporter ATPase</fullName>
    </submittedName>
</protein>
<dbReference type="Gene3D" id="3.40.50.300">
    <property type="entry name" value="P-loop containing nucleotide triphosphate hydrolases"/>
    <property type="match status" value="1"/>
</dbReference>
<keyword evidence="3" id="KW-0067">ATP-binding</keyword>
<evidence type="ECO:0000313" key="6">
    <source>
        <dbReference type="Proteomes" id="UP000029507"/>
    </source>
</evidence>
<dbReference type="PANTHER" id="PTHR42939:SF1">
    <property type="entry name" value="ABC TRANSPORTER ATP-BINDING PROTEIN ALBC-RELATED"/>
    <property type="match status" value="1"/>
</dbReference>
<dbReference type="GO" id="GO:0016887">
    <property type="term" value="F:ATP hydrolysis activity"/>
    <property type="evidence" value="ECO:0007669"/>
    <property type="project" value="InterPro"/>
</dbReference>
<dbReference type="Pfam" id="PF00005">
    <property type="entry name" value="ABC_tran"/>
    <property type="match status" value="1"/>
</dbReference>
<dbReference type="CDD" id="cd03230">
    <property type="entry name" value="ABC_DR_subfamily_A"/>
    <property type="match status" value="1"/>
</dbReference>
<dbReference type="STRING" id="169760.PSTEL_15235"/>
<proteinExistence type="predicted"/>
<dbReference type="InterPro" id="IPR003439">
    <property type="entry name" value="ABC_transporter-like_ATP-bd"/>
</dbReference>
<dbReference type="RefSeq" id="WP_038696363.1">
    <property type="nucleotide sequence ID" value="NZ_CP009286.1"/>
</dbReference>
<evidence type="ECO:0000256" key="2">
    <source>
        <dbReference type="ARBA" id="ARBA00022741"/>
    </source>
</evidence>
<evidence type="ECO:0000256" key="1">
    <source>
        <dbReference type="ARBA" id="ARBA00022448"/>
    </source>
</evidence>
<evidence type="ECO:0000313" key="5">
    <source>
        <dbReference type="EMBL" id="AIQ64236.1"/>
    </source>
</evidence>
<dbReference type="InterPro" id="IPR003593">
    <property type="entry name" value="AAA+_ATPase"/>
</dbReference>
<dbReference type="OrthoDB" id="9804819at2"/>
<dbReference type="AlphaFoldDB" id="A0A089LRQ5"/>
<keyword evidence="1" id="KW-0813">Transport</keyword>
<accession>A0A089LRQ5</accession>
<dbReference type="PROSITE" id="PS50893">
    <property type="entry name" value="ABC_TRANSPORTER_2"/>
    <property type="match status" value="1"/>
</dbReference>
<evidence type="ECO:0000256" key="3">
    <source>
        <dbReference type="ARBA" id="ARBA00022840"/>
    </source>
</evidence>
<gene>
    <name evidence="5" type="ORF">PSTEL_15235</name>
</gene>
<organism evidence="5 6">
    <name type="scientific">Paenibacillus stellifer</name>
    <dbReference type="NCBI Taxonomy" id="169760"/>
    <lineage>
        <taxon>Bacteria</taxon>
        <taxon>Bacillati</taxon>
        <taxon>Bacillota</taxon>
        <taxon>Bacilli</taxon>
        <taxon>Bacillales</taxon>
        <taxon>Paenibacillaceae</taxon>
        <taxon>Paenibacillus</taxon>
    </lineage>
</organism>
<dbReference type="HOGENOM" id="CLU_000604_1_2_9"/>
<keyword evidence="2" id="KW-0547">Nucleotide-binding</keyword>
<keyword evidence="6" id="KW-1185">Reference proteome</keyword>
<name>A0A089LRQ5_9BACL</name>
<dbReference type="GO" id="GO:0005524">
    <property type="term" value="F:ATP binding"/>
    <property type="evidence" value="ECO:0007669"/>
    <property type="project" value="UniProtKB-KW"/>
</dbReference>
<feature type="domain" description="ABC transporter" evidence="4">
    <location>
        <begin position="4"/>
        <end position="229"/>
    </location>
</feature>
<dbReference type="SMART" id="SM00382">
    <property type="entry name" value="AAA"/>
    <property type="match status" value="1"/>
</dbReference>
<dbReference type="InterPro" id="IPR051782">
    <property type="entry name" value="ABC_Transporter_VariousFunc"/>
</dbReference>
<dbReference type="EMBL" id="CP009286">
    <property type="protein sequence ID" value="AIQ64236.1"/>
    <property type="molecule type" value="Genomic_DNA"/>
</dbReference>
<dbReference type="SUPFAM" id="SSF52540">
    <property type="entry name" value="P-loop containing nucleoside triphosphate hydrolases"/>
    <property type="match status" value="1"/>
</dbReference>
<dbReference type="Proteomes" id="UP000029507">
    <property type="component" value="Chromosome"/>
</dbReference>
<dbReference type="InterPro" id="IPR027417">
    <property type="entry name" value="P-loop_NTPase"/>
</dbReference>
<sequence length="299" mass="33852">MNMMTVKGLTKRYKDLTAVEDISFNLEQDRIYGLIGRNGAGKTTLMRMLTAQMEASSGDIRIFGEHPRENNRVLSQICFIKESQQYPDHFKVRDVLDVAAKLFPQWDAGIAQGLMRDFDLPEKRQVKKLSRGMLSSLGIIVGLASRAPLTMFDEPYLGLDAVAREIFYDRLLEDYQIIPRTFIISTHLIDEISRILEHILLIDKGRLVLDTETDELRGTAYTVTGPASAVETYLEGRKVMSRERIGGYIKASVRETLNPQAQRQSMELGLDLSSVSLQQLIVYMTGKRQDETQGEDNAL</sequence>
<dbReference type="PANTHER" id="PTHR42939">
    <property type="entry name" value="ABC TRANSPORTER ATP-BINDING PROTEIN ALBC-RELATED"/>
    <property type="match status" value="1"/>
</dbReference>